<dbReference type="GO" id="GO:0006233">
    <property type="term" value="P:dTDP biosynthetic process"/>
    <property type="evidence" value="ECO:0007669"/>
    <property type="project" value="InterPro"/>
</dbReference>
<dbReference type="PANTHER" id="PTHR10344:SF4">
    <property type="entry name" value="UMP-CMP KINASE 2, MITOCHONDRIAL"/>
    <property type="match status" value="1"/>
</dbReference>
<dbReference type="CDD" id="cd01672">
    <property type="entry name" value="TMPK"/>
    <property type="match status" value="1"/>
</dbReference>
<evidence type="ECO:0000256" key="12">
    <source>
        <dbReference type="HAMAP-Rule" id="MF_00165"/>
    </source>
</evidence>
<keyword evidence="4 12" id="KW-0808">Transferase</keyword>
<dbReference type="GO" id="GO:0005829">
    <property type="term" value="C:cytosol"/>
    <property type="evidence" value="ECO:0007669"/>
    <property type="project" value="TreeGrafter"/>
</dbReference>
<dbReference type="EMBL" id="FOFG01000015">
    <property type="protein sequence ID" value="SER31321.1"/>
    <property type="molecule type" value="Genomic_DNA"/>
</dbReference>
<keyword evidence="15" id="KW-1185">Reference proteome</keyword>
<dbReference type="AlphaFoldDB" id="A0A1H9N686"/>
<comment type="function">
    <text evidence="11 12">Phosphorylation of dTMP to form dTDP in both de novo and salvage pathways of dTTP synthesis.</text>
</comment>
<accession>A0A1H9N686</accession>
<evidence type="ECO:0000256" key="4">
    <source>
        <dbReference type="ARBA" id="ARBA00022679"/>
    </source>
</evidence>
<evidence type="ECO:0000256" key="2">
    <source>
        <dbReference type="ARBA" id="ARBA00012980"/>
    </source>
</evidence>
<dbReference type="PROSITE" id="PS01331">
    <property type="entry name" value="THYMIDYLATE_KINASE"/>
    <property type="match status" value="1"/>
</dbReference>
<dbReference type="InterPro" id="IPR039430">
    <property type="entry name" value="Thymidylate_kin-like_dom"/>
</dbReference>
<evidence type="ECO:0000256" key="6">
    <source>
        <dbReference type="ARBA" id="ARBA00022741"/>
    </source>
</evidence>
<keyword evidence="8 12" id="KW-0067">ATP-binding</keyword>
<evidence type="ECO:0000313" key="15">
    <source>
        <dbReference type="Proteomes" id="UP000199647"/>
    </source>
</evidence>
<evidence type="ECO:0000256" key="9">
    <source>
        <dbReference type="ARBA" id="ARBA00029962"/>
    </source>
</evidence>
<dbReference type="PANTHER" id="PTHR10344">
    <property type="entry name" value="THYMIDYLATE KINASE"/>
    <property type="match status" value="1"/>
</dbReference>
<keyword evidence="7 12" id="KW-0418">Kinase</keyword>
<evidence type="ECO:0000256" key="1">
    <source>
        <dbReference type="ARBA" id="ARBA00009776"/>
    </source>
</evidence>
<dbReference type="NCBIfam" id="TIGR00041">
    <property type="entry name" value="DTMP_kinase"/>
    <property type="match status" value="1"/>
</dbReference>
<keyword evidence="5 12" id="KW-0545">Nucleotide biosynthesis</keyword>
<evidence type="ECO:0000313" key="14">
    <source>
        <dbReference type="EMBL" id="SER31321.1"/>
    </source>
</evidence>
<dbReference type="HAMAP" id="MF_00165">
    <property type="entry name" value="Thymidylate_kinase"/>
    <property type="match status" value="1"/>
</dbReference>
<dbReference type="InterPro" id="IPR027417">
    <property type="entry name" value="P-loop_NTPase"/>
</dbReference>
<evidence type="ECO:0000259" key="13">
    <source>
        <dbReference type="Pfam" id="PF02223"/>
    </source>
</evidence>
<dbReference type="GO" id="GO:0006227">
    <property type="term" value="P:dUDP biosynthetic process"/>
    <property type="evidence" value="ECO:0007669"/>
    <property type="project" value="TreeGrafter"/>
</dbReference>
<dbReference type="EC" id="2.7.4.9" evidence="2 12"/>
<dbReference type="STRING" id="1855383.SAMN05216548_1156"/>
<evidence type="ECO:0000256" key="7">
    <source>
        <dbReference type="ARBA" id="ARBA00022777"/>
    </source>
</evidence>
<dbReference type="InterPro" id="IPR018095">
    <property type="entry name" value="Thymidylate_kin_CS"/>
</dbReference>
<name>A0A1H9N686_9HYPH</name>
<protein>
    <recommendedName>
        <fullName evidence="3 12">Thymidylate kinase</fullName>
        <ecNumber evidence="2 12">2.7.4.9</ecNumber>
    </recommendedName>
    <alternativeName>
        <fullName evidence="9 12">dTMP kinase</fullName>
    </alternativeName>
</protein>
<feature type="domain" description="Thymidylate kinase-like" evidence="13">
    <location>
        <begin position="14"/>
        <end position="203"/>
    </location>
</feature>
<evidence type="ECO:0000256" key="8">
    <source>
        <dbReference type="ARBA" id="ARBA00022840"/>
    </source>
</evidence>
<evidence type="ECO:0000256" key="3">
    <source>
        <dbReference type="ARBA" id="ARBA00017144"/>
    </source>
</evidence>
<dbReference type="GO" id="GO:0006235">
    <property type="term" value="P:dTTP biosynthetic process"/>
    <property type="evidence" value="ECO:0007669"/>
    <property type="project" value="UniProtKB-UniRule"/>
</dbReference>
<sequence length="219" mass="23465">MTSEEGQRGRFITLEGGEGAGKSTQAQLLQQWLGSRGVQVVRTREPGGSPDAEAMRRLLLGGRAAPFGPAAEALLFAVARADHVAVTIAPALRAGQWVVCDRFMDSTRAYQGSSQVSGQELDRLERIAVGDLRPDLTLILDLPASEGLRRAGERRQPADRFERDSLTVHEARRAAFLAIAAAEPTRCAVIDASLTPEEVARAIVSQVSSRLGAMLPEPA</sequence>
<organism evidence="14 15">
    <name type="scientific">Faunimonas pinastri</name>
    <dbReference type="NCBI Taxonomy" id="1855383"/>
    <lineage>
        <taxon>Bacteria</taxon>
        <taxon>Pseudomonadati</taxon>
        <taxon>Pseudomonadota</taxon>
        <taxon>Alphaproteobacteria</taxon>
        <taxon>Hyphomicrobiales</taxon>
        <taxon>Afifellaceae</taxon>
        <taxon>Faunimonas</taxon>
    </lineage>
</organism>
<evidence type="ECO:0000256" key="11">
    <source>
        <dbReference type="ARBA" id="ARBA00057735"/>
    </source>
</evidence>
<dbReference type="SUPFAM" id="SSF52540">
    <property type="entry name" value="P-loop containing nucleoside triphosphate hydrolases"/>
    <property type="match status" value="1"/>
</dbReference>
<keyword evidence="6 12" id="KW-0547">Nucleotide-binding</keyword>
<dbReference type="RefSeq" id="WP_092498698.1">
    <property type="nucleotide sequence ID" value="NZ_FOFG01000015.1"/>
</dbReference>
<evidence type="ECO:0000256" key="10">
    <source>
        <dbReference type="ARBA" id="ARBA00048743"/>
    </source>
</evidence>
<reference evidence="14 15" key="1">
    <citation type="submission" date="2016-10" db="EMBL/GenBank/DDBJ databases">
        <authorList>
            <person name="de Groot N.N."/>
        </authorList>
    </citation>
    <scope>NUCLEOTIDE SEQUENCE [LARGE SCALE GENOMIC DNA]</scope>
    <source>
        <strain evidence="14 15">A52C2</strain>
    </source>
</reference>
<comment type="catalytic activity">
    <reaction evidence="10 12">
        <text>dTMP + ATP = dTDP + ADP</text>
        <dbReference type="Rhea" id="RHEA:13517"/>
        <dbReference type="ChEBI" id="CHEBI:30616"/>
        <dbReference type="ChEBI" id="CHEBI:58369"/>
        <dbReference type="ChEBI" id="CHEBI:63528"/>
        <dbReference type="ChEBI" id="CHEBI:456216"/>
        <dbReference type="EC" id="2.7.4.9"/>
    </reaction>
</comment>
<dbReference type="GO" id="GO:0004798">
    <property type="term" value="F:dTMP kinase activity"/>
    <property type="evidence" value="ECO:0007669"/>
    <property type="project" value="UniProtKB-UniRule"/>
</dbReference>
<evidence type="ECO:0000256" key="5">
    <source>
        <dbReference type="ARBA" id="ARBA00022727"/>
    </source>
</evidence>
<dbReference type="Gene3D" id="3.40.50.300">
    <property type="entry name" value="P-loop containing nucleotide triphosphate hydrolases"/>
    <property type="match status" value="1"/>
</dbReference>
<proteinExistence type="inferred from homology"/>
<dbReference type="GO" id="GO:0005524">
    <property type="term" value="F:ATP binding"/>
    <property type="evidence" value="ECO:0007669"/>
    <property type="project" value="UniProtKB-UniRule"/>
</dbReference>
<dbReference type="FunFam" id="3.40.50.300:FF:000225">
    <property type="entry name" value="Thymidylate kinase"/>
    <property type="match status" value="1"/>
</dbReference>
<dbReference type="OrthoDB" id="9774907at2"/>
<gene>
    <name evidence="12" type="primary">tmk</name>
    <name evidence="14" type="ORF">SAMN05216548_1156</name>
</gene>
<dbReference type="Proteomes" id="UP000199647">
    <property type="component" value="Unassembled WGS sequence"/>
</dbReference>
<dbReference type="InterPro" id="IPR018094">
    <property type="entry name" value="Thymidylate_kinase"/>
</dbReference>
<feature type="binding site" evidence="12">
    <location>
        <begin position="16"/>
        <end position="23"/>
    </location>
    <ligand>
        <name>ATP</name>
        <dbReference type="ChEBI" id="CHEBI:30616"/>
    </ligand>
</feature>
<dbReference type="Pfam" id="PF02223">
    <property type="entry name" value="Thymidylate_kin"/>
    <property type="match status" value="1"/>
</dbReference>
<comment type="similarity">
    <text evidence="1 12">Belongs to the thymidylate kinase family.</text>
</comment>